<feature type="transmembrane region" description="Helical" evidence="1">
    <location>
        <begin position="206"/>
        <end position="224"/>
    </location>
</feature>
<feature type="transmembrane region" description="Helical" evidence="1">
    <location>
        <begin position="141"/>
        <end position="162"/>
    </location>
</feature>
<evidence type="ECO:0000256" key="1">
    <source>
        <dbReference type="SAM" id="Phobius"/>
    </source>
</evidence>
<evidence type="ECO:0000259" key="2">
    <source>
        <dbReference type="Pfam" id="PF13386"/>
    </source>
</evidence>
<dbReference type="EMBL" id="VGIR01000090">
    <property type="protein sequence ID" value="MBM3332469.1"/>
    <property type="molecule type" value="Genomic_DNA"/>
</dbReference>
<dbReference type="InterPro" id="IPR039447">
    <property type="entry name" value="UreH-like_TM_dom"/>
</dbReference>
<dbReference type="Pfam" id="PF13386">
    <property type="entry name" value="DsbD_2"/>
    <property type="match status" value="1"/>
</dbReference>
<feature type="transmembrane region" description="Helical" evidence="1">
    <location>
        <begin position="76"/>
        <end position="96"/>
    </location>
</feature>
<evidence type="ECO:0000313" key="4">
    <source>
        <dbReference type="Proteomes" id="UP000779900"/>
    </source>
</evidence>
<feature type="transmembrane region" description="Helical" evidence="1">
    <location>
        <begin position="174"/>
        <end position="194"/>
    </location>
</feature>
<accession>A0A937XJG3</accession>
<proteinExistence type="predicted"/>
<gene>
    <name evidence="3" type="ORF">FJY68_11590</name>
</gene>
<comment type="caution">
    <text evidence="3">The sequence shown here is derived from an EMBL/GenBank/DDBJ whole genome shotgun (WGS) entry which is preliminary data.</text>
</comment>
<keyword evidence="1" id="KW-0812">Transmembrane</keyword>
<dbReference type="AlphaFoldDB" id="A0A937XJG3"/>
<dbReference type="Proteomes" id="UP000779900">
    <property type="component" value="Unassembled WGS sequence"/>
</dbReference>
<organism evidence="3 4">
    <name type="scientific">candidate division WOR-3 bacterium</name>
    <dbReference type="NCBI Taxonomy" id="2052148"/>
    <lineage>
        <taxon>Bacteria</taxon>
        <taxon>Bacteria division WOR-3</taxon>
    </lineage>
</organism>
<evidence type="ECO:0000313" key="3">
    <source>
        <dbReference type="EMBL" id="MBM3332469.1"/>
    </source>
</evidence>
<sequence>MPTGARSDSPRKENGDSGSCSVTALALAGRALALGLSTGLFCAGFCLPLLGPVMLSGQGTAWQSARRVLLFLAGRLVAYLLFGLVFGLMGGALARLGPVKTWLLPIVYGLLGLGMITYGLVRSLPHLGFCRVLSPRFESGWYVAALGFLAGINLCPPFLLAVTTVVDIGGAPRGLLFFFVFFLATSVYLLPLFFAGLAGRFAAVRFAARVASIVAGLYFVYLAVRTIA</sequence>
<feature type="transmembrane region" description="Helical" evidence="1">
    <location>
        <begin position="31"/>
        <end position="55"/>
    </location>
</feature>
<name>A0A937XJG3_UNCW3</name>
<keyword evidence="1" id="KW-1133">Transmembrane helix</keyword>
<protein>
    <submittedName>
        <fullName evidence="3">Sulfite exporter TauE/SafE family protein</fullName>
    </submittedName>
</protein>
<reference evidence="3" key="1">
    <citation type="submission" date="2019-03" db="EMBL/GenBank/DDBJ databases">
        <title>Lake Tanganyika Metagenome-Assembled Genomes (MAGs).</title>
        <authorList>
            <person name="Tran P."/>
        </authorList>
    </citation>
    <scope>NUCLEOTIDE SEQUENCE</scope>
    <source>
        <strain evidence="3">K_DeepCast_150m_m2_040</strain>
    </source>
</reference>
<keyword evidence="1" id="KW-0472">Membrane</keyword>
<feature type="domain" description="Urease accessory protein UreH-like transmembrane" evidence="2">
    <location>
        <begin position="31"/>
        <end position="221"/>
    </location>
</feature>
<feature type="transmembrane region" description="Helical" evidence="1">
    <location>
        <begin position="102"/>
        <end position="121"/>
    </location>
</feature>